<feature type="region of interest" description="Disordered" evidence="2">
    <location>
        <begin position="778"/>
        <end position="805"/>
    </location>
</feature>
<name>A0ABS6NZ53_9PSED</name>
<keyword evidence="1" id="KW-0175">Coiled coil</keyword>
<feature type="coiled-coil region" evidence="1">
    <location>
        <begin position="935"/>
        <end position="1006"/>
    </location>
</feature>
<comment type="caution">
    <text evidence="3">The sequence shown here is derived from an EMBL/GenBank/DDBJ whole genome shotgun (WGS) entry which is preliminary data.</text>
</comment>
<evidence type="ECO:0000313" key="3">
    <source>
        <dbReference type="EMBL" id="MBV4453487.1"/>
    </source>
</evidence>
<dbReference type="EMBL" id="JAHSTY010000001">
    <property type="protein sequence ID" value="MBV4453487.1"/>
    <property type="molecule type" value="Genomic_DNA"/>
</dbReference>
<protein>
    <submittedName>
        <fullName evidence="3">Uncharacterized protein</fullName>
    </submittedName>
</protein>
<dbReference type="RefSeq" id="WP_169376400.1">
    <property type="nucleotide sequence ID" value="NZ_JAHSTY010000001.1"/>
</dbReference>
<accession>A0ABS6NZ53</accession>
<proteinExistence type="predicted"/>
<reference evidence="3" key="1">
    <citation type="submission" date="2021-06" db="EMBL/GenBank/DDBJ databases">
        <title>Updating the genus Pseudomonas: Description of 43 new species and partition of the Pseudomonas putida group.</title>
        <authorList>
            <person name="Girard L."/>
            <person name="Lood C."/>
            <person name="Vandamme P."/>
            <person name="Rokni-Zadeh H."/>
            <person name="Van Noort V."/>
            <person name="Hofte M."/>
            <person name="Lavigne R."/>
            <person name="De Mot R."/>
        </authorList>
    </citation>
    <scope>NUCLEOTIDE SEQUENCE</scope>
    <source>
        <strain evidence="3">SWRI103</strain>
    </source>
</reference>
<feature type="compositionally biased region" description="Pro residues" evidence="2">
    <location>
        <begin position="794"/>
        <end position="803"/>
    </location>
</feature>
<evidence type="ECO:0000256" key="1">
    <source>
        <dbReference type="SAM" id="Coils"/>
    </source>
</evidence>
<organism evidence="3 4">
    <name type="scientific">Pseudomonas azadiae</name>
    <dbReference type="NCBI Taxonomy" id="2843612"/>
    <lineage>
        <taxon>Bacteria</taxon>
        <taxon>Pseudomonadati</taxon>
        <taxon>Pseudomonadota</taxon>
        <taxon>Gammaproteobacteria</taxon>
        <taxon>Pseudomonadales</taxon>
        <taxon>Pseudomonadaceae</taxon>
        <taxon>Pseudomonas</taxon>
    </lineage>
</organism>
<gene>
    <name evidence="3" type="ORF">KVG91_12880</name>
</gene>
<dbReference type="Proteomes" id="UP001048976">
    <property type="component" value="Unassembled WGS sequence"/>
</dbReference>
<keyword evidence="4" id="KW-1185">Reference proteome</keyword>
<evidence type="ECO:0000313" key="4">
    <source>
        <dbReference type="Proteomes" id="UP001048976"/>
    </source>
</evidence>
<evidence type="ECO:0000256" key="2">
    <source>
        <dbReference type="SAM" id="MobiDB-lite"/>
    </source>
</evidence>
<sequence length="1539" mass="171822">MTATIAVPKSAARRSLALALLTQMYTGPAFREAAAVLLREQLKAHYPQLDIDPNIAMLGTPRWEVVNDQVVAHPPTYQALTDILEDQALLAIPALYIEGEHFLTQLPISEPPVHLPVSVLDIAGMLNALAPVMLRGYQQIQLDYLNQIDDDSSPRWLALSNVLRDFWNVQEVKGWTTEDCRMARQLFKAPDLAERTVADPYATRAYVIDIDRIDEQGKVHHSLDNVISVLIGKQAGQEVILAYWVLRGYSKYASLEQLGSDLALLAPREKLQWRLVEPEGSFFDYLACLMISIQTVAIATLNYSELRGTDDDHAALAGPPNRQAKGNGPDLQWYRHALPDWLSQAAVTDLNAYSRHLKDLAALHNRTQRASYQDGIAPIQQFALERLTAEMLKEHPDATDVMLGNLQIKVQSPVLWGVFAVPGKLDTTLFSLTELALQNLIALPLGIKTLTGHTTQKLPDWLTIDYLEALVTRVDIGASYPALIKQKLLDDPTESSRRQGLYIEHLRIQLPLLALQYKIRQQAGIDERGYRYVVAALQAEATDRQVEGKSIVIRRLGFVPTRRLDATPDVVDNMFVIGPQDMAAGPCLLYRPLLDQPLTQHPSPANLLYAIQQSDSLRDSVLAWLPDGVRGDYERYVFPGSLPSPWLVADFLVDPSKLLILSGPLGLSSAVMEGDVAASLFQANAKALVKLADRQSVSNAEARWATFKRAGWMIFNAALPFLGRTVGAAAWVWQIMDDLQQVADAQQNNDQQSSSAALTDLLLNLGMAIALHSAIRTAPPRQADKAKTSKPGFAPEPVPPPKPSVTQAATLTSDKLPIDHVQPLHISGAINRAPTRLGVVLDRFKVSKPDNLGDAITAEGTHQHLYRSGKQYYAPVGERWFQVQVDENGTVLIVDAAQPERTGPPLLHNRQGQWFVDARLHLRGGGPKILEKKAREVAQKRAQELRKQLSEFEEGKKTAQQQLQQAQQAMETGPSTSAQARRQSYLQTLSEQRSSYEDALQKLKTLSVHAPTPDYPQKALAYLKVQTELTKAALQQTLVEFTPRLRTALNQLEHLDEAPQARNVDNARQLAALNTQMIKHLEYMQTRFDELATLGKDGARLTCTTKSALPAYSSDDLKALQIEIARDLCLPEETLTSAPEAWKGIGRIIDTAQIAIQCLRDTLREQSESRLDERIDTLSSLVEQFQLLDERLQDFPAEFSELAIASQLKELRDQLSEYRRRAIAQLGLLSTERDILRQRPTPPPTPPSPQRKFIKTRYHGQLIGEPRLADVAKQTWLVEIRSPLTRQVIATFHEKPKGVWVERLKTPPPSTSTPDLQASIDAGQVLLNELPAFYERARTVAAKADRTPFGLELLYHRQARRLEQASTAIEDALTHSNESDTPAASEIRTALSQAIKDVYERSGQQVLSALKQHPPTAAGIEWMKNRNLIILKKTLNRRRLKSDKPDYLDEYTIADQQTGEVLWYAHFHYSTQWTPPKAYLSARLKTVAEHRLGAAAETPKGLNYEQQVAFLRSQISLAQAKQLFFEQPGSSRGTERSTQ</sequence>